<dbReference type="Proteomes" id="UP000596742">
    <property type="component" value="Unassembled WGS sequence"/>
</dbReference>
<sequence length="602" mass="70009">MVYVLSHDNLNNLTFAINHFEEGTPNRWRFISEYVSLKNKGEIERTVEVTICGKEKKVEKISTFDEKTCYKIFKIIQCDYLHLLKTSEEYEIFNGVHGNRKDGFKRLVLRAPITKCIFCQCKLSTIATPSFPYVFTENGTYVAANYTSECRNCINKPRYNVSFYTTTENERQTRSYYEDNVQPYYLSTSQSCFSVAYLNYCSKQIQVMGASFESLAEVYNSYNCASDNIRLHQLTSFPRVNLQKTNCILNPHRLEEAWFVYRISSVLRKEIPVCKMDSGLINVEKLCSHVMSSFEEMQQKWVDHACNVKGCKEGYCTIDGNEKLRRSICANGGDKVINDEGLTVQDCCPKDPEFGGKHCKPNKFCTSHKENSNVVLSDEDSEEQRKSERKRKCPLYLQDYITDYGDGNLQKMIKVDHEINSCKDKKKLNKFYSTSAGMFFAIRPCGIIVSCDEMYSHESLTQAFLFLRKVFFKNGVCSDRLKYIGYDRSCELKPFVRRLVQNEVPGAECMLKSVDFLVDIFHVMKHTKSCCMPLHNNPKCEFHPKLEKFVDIHGSNTESCEQAFKRLNRFKHSTRMMTRKKRKLFFIIINNDFNERTEEKSS</sequence>
<comment type="caution">
    <text evidence="1">The sequence shown here is derived from an EMBL/GenBank/DDBJ whole genome shotgun (WGS) entry which is preliminary data.</text>
</comment>
<proteinExistence type="predicted"/>
<dbReference type="Pfam" id="PF18758">
    <property type="entry name" value="KDZ"/>
    <property type="match status" value="1"/>
</dbReference>
<evidence type="ECO:0000313" key="2">
    <source>
        <dbReference type="Proteomes" id="UP000596742"/>
    </source>
</evidence>
<name>A0A8B6BH11_MYTGA</name>
<protein>
    <recommendedName>
        <fullName evidence="3">CxC5 like cysteine cluster associated with KDZ domain-containing protein</fullName>
    </recommendedName>
</protein>
<dbReference type="EMBL" id="UYJE01000151">
    <property type="protein sequence ID" value="VDH90602.1"/>
    <property type="molecule type" value="Genomic_DNA"/>
</dbReference>
<evidence type="ECO:0000313" key="1">
    <source>
        <dbReference type="EMBL" id="VDH90602.1"/>
    </source>
</evidence>
<dbReference type="AlphaFoldDB" id="A0A8B6BH11"/>
<reference evidence="1" key="1">
    <citation type="submission" date="2018-11" db="EMBL/GenBank/DDBJ databases">
        <authorList>
            <person name="Alioto T."/>
            <person name="Alioto T."/>
        </authorList>
    </citation>
    <scope>NUCLEOTIDE SEQUENCE</scope>
</reference>
<dbReference type="InterPro" id="IPR040521">
    <property type="entry name" value="KDZ"/>
</dbReference>
<accession>A0A8B6BH11</accession>
<organism evidence="1 2">
    <name type="scientific">Mytilus galloprovincialis</name>
    <name type="common">Mediterranean mussel</name>
    <dbReference type="NCBI Taxonomy" id="29158"/>
    <lineage>
        <taxon>Eukaryota</taxon>
        <taxon>Metazoa</taxon>
        <taxon>Spiralia</taxon>
        <taxon>Lophotrochozoa</taxon>
        <taxon>Mollusca</taxon>
        <taxon>Bivalvia</taxon>
        <taxon>Autobranchia</taxon>
        <taxon>Pteriomorphia</taxon>
        <taxon>Mytilida</taxon>
        <taxon>Mytiloidea</taxon>
        <taxon>Mytilidae</taxon>
        <taxon>Mytilinae</taxon>
        <taxon>Mytilus</taxon>
    </lineage>
</organism>
<gene>
    <name evidence="1" type="ORF">MGAL_10B013608</name>
</gene>
<dbReference type="OrthoDB" id="10044711at2759"/>
<keyword evidence="2" id="KW-1185">Reference proteome</keyword>
<evidence type="ECO:0008006" key="3">
    <source>
        <dbReference type="Google" id="ProtNLM"/>
    </source>
</evidence>